<protein>
    <submittedName>
        <fullName evidence="4">Amidohydrolase</fullName>
    </submittedName>
</protein>
<dbReference type="InterPro" id="IPR017439">
    <property type="entry name" value="Amidohydrolase"/>
</dbReference>
<keyword evidence="5" id="KW-1185">Reference proteome</keyword>
<dbReference type="KEGG" id="tvl:FAZ95_35145"/>
<keyword evidence="2" id="KW-0464">Manganese</keyword>
<dbReference type="EMBL" id="CP040078">
    <property type="protein sequence ID" value="QCP54213.1"/>
    <property type="molecule type" value="Genomic_DNA"/>
</dbReference>
<reference evidence="4 5" key="1">
    <citation type="submission" date="2019-05" db="EMBL/GenBank/DDBJ databases">
        <title>Burkholderia sp. DHOD12, isolated from subtropical forest soil.</title>
        <authorList>
            <person name="Gao Z.-H."/>
            <person name="Qiu L.-H."/>
        </authorList>
    </citation>
    <scope>NUCLEOTIDE SEQUENCE [LARGE SCALE GENOMIC DNA]</scope>
    <source>
        <strain evidence="4 5">DHOD12</strain>
    </source>
</reference>
<keyword evidence="2" id="KW-0479">Metal-binding</keyword>
<dbReference type="SUPFAM" id="SSF55031">
    <property type="entry name" value="Bacterial exopeptidase dimerisation domain"/>
    <property type="match status" value="1"/>
</dbReference>
<dbReference type="GO" id="GO:0046872">
    <property type="term" value="F:metal ion binding"/>
    <property type="evidence" value="ECO:0007669"/>
    <property type="project" value="UniProtKB-KW"/>
</dbReference>
<dbReference type="Gene3D" id="3.30.70.360">
    <property type="match status" value="1"/>
</dbReference>
<dbReference type="RefSeq" id="WP_137336981.1">
    <property type="nucleotide sequence ID" value="NZ_CP040078.1"/>
</dbReference>
<dbReference type="Pfam" id="PF01546">
    <property type="entry name" value="Peptidase_M20"/>
    <property type="match status" value="1"/>
</dbReference>
<dbReference type="InterPro" id="IPR036264">
    <property type="entry name" value="Bact_exopeptidase_dim_dom"/>
</dbReference>
<accession>A0A4P8J2C3</accession>
<gene>
    <name evidence="4" type="ORF">FAZ95_35145</name>
</gene>
<dbReference type="PIRSF" id="PIRSF005962">
    <property type="entry name" value="Pept_M20D_amidohydro"/>
    <property type="match status" value="1"/>
</dbReference>
<dbReference type="Gene3D" id="3.40.630.10">
    <property type="entry name" value="Zn peptidases"/>
    <property type="match status" value="1"/>
</dbReference>
<feature type="binding site" evidence="2">
    <location>
        <position position="169"/>
    </location>
    <ligand>
        <name>Mn(2+)</name>
        <dbReference type="ChEBI" id="CHEBI:29035"/>
        <label>2</label>
    </ligand>
</feature>
<feature type="binding site" evidence="2">
    <location>
        <position position="141"/>
    </location>
    <ligand>
        <name>Mn(2+)</name>
        <dbReference type="ChEBI" id="CHEBI:29035"/>
        <label>2</label>
    </ligand>
</feature>
<evidence type="ECO:0000313" key="5">
    <source>
        <dbReference type="Proteomes" id="UP000298656"/>
    </source>
</evidence>
<feature type="binding site" evidence="2">
    <location>
        <position position="108"/>
    </location>
    <ligand>
        <name>Mn(2+)</name>
        <dbReference type="ChEBI" id="CHEBI:29035"/>
        <label>2</label>
    </ligand>
</feature>
<feature type="binding site" evidence="2">
    <location>
        <position position="365"/>
    </location>
    <ligand>
        <name>Mn(2+)</name>
        <dbReference type="ChEBI" id="CHEBI:29035"/>
        <label>2</label>
    </ligand>
</feature>
<evidence type="ECO:0000256" key="1">
    <source>
        <dbReference type="ARBA" id="ARBA00022801"/>
    </source>
</evidence>
<feature type="domain" description="Peptidase M20 dimerisation" evidence="3">
    <location>
        <begin position="192"/>
        <end position="289"/>
    </location>
</feature>
<comment type="cofactor">
    <cofactor evidence="2">
        <name>Mn(2+)</name>
        <dbReference type="ChEBI" id="CHEBI:29035"/>
    </cofactor>
    <text evidence="2">The Mn(2+) ion enhances activity.</text>
</comment>
<dbReference type="PANTHER" id="PTHR11014:SF63">
    <property type="entry name" value="METALLOPEPTIDASE, PUTATIVE (AFU_ORTHOLOGUE AFUA_6G09600)-RELATED"/>
    <property type="match status" value="1"/>
</dbReference>
<dbReference type="AlphaFoldDB" id="A0A4P8J2C3"/>
<dbReference type="Proteomes" id="UP000298656">
    <property type="component" value="Chromosome 2"/>
</dbReference>
<dbReference type="CDD" id="cd05666">
    <property type="entry name" value="M20_Acy1-like"/>
    <property type="match status" value="1"/>
</dbReference>
<dbReference type="PANTHER" id="PTHR11014">
    <property type="entry name" value="PEPTIDASE M20 FAMILY MEMBER"/>
    <property type="match status" value="1"/>
</dbReference>
<dbReference type="InterPro" id="IPR011650">
    <property type="entry name" value="Peptidase_M20_dimer"/>
</dbReference>
<evidence type="ECO:0000313" key="4">
    <source>
        <dbReference type="EMBL" id="QCP54213.1"/>
    </source>
</evidence>
<evidence type="ECO:0000256" key="2">
    <source>
        <dbReference type="PIRSR" id="PIRSR005962-1"/>
    </source>
</evidence>
<sequence length="396" mass="42977">MSESHYCTVADLADARPQLDEIRHHIHRHPELSYEEAETARFVADKLEAWGYDVTRNVGGHGLVASLKVGTGPRTVGVRADMDALPIHEQTGLDYASVHDGKMHACGHDGHTTVLLGAAQQLAQTRRFDGTVHLIFQPAEEAGSDSGAVRMIADGLFERFPCDAIFGLHNHPGVPVGTFGFRAGPLMAASDTVKVRIVGRGGHAARPHLAVDPVVVGSSIVMALQTVVARNVDPNEAAVVTVGSFRSGYAPNVIPEDAVLEMSVRSFSPAVRETLEARIRAIVDSQAQAYGATAEIDFIRGYPVLVNSEAETEFARRVAEELVGPEHVIAPFPPIAGSEDFAYYLQQRPGCFVRLGNGEGRPMLHNARYDFNDENLTIGAAFWTRLVERFLSKERA</sequence>
<dbReference type="FunFam" id="3.30.70.360:FF:000001">
    <property type="entry name" value="N-acetyldiaminopimelate deacetylase"/>
    <property type="match status" value="1"/>
</dbReference>
<keyword evidence="1 4" id="KW-0378">Hydrolase</keyword>
<feature type="binding site" evidence="2">
    <location>
        <position position="106"/>
    </location>
    <ligand>
        <name>Mn(2+)</name>
        <dbReference type="ChEBI" id="CHEBI:29035"/>
        <label>2</label>
    </ligand>
</feature>
<proteinExistence type="predicted"/>
<name>A0A4P8J2C3_9BURK</name>
<dbReference type="SUPFAM" id="SSF53187">
    <property type="entry name" value="Zn-dependent exopeptidases"/>
    <property type="match status" value="1"/>
</dbReference>
<dbReference type="InterPro" id="IPR002933">
    <property type="entry name" value="Peptidase_M20"/>
</dbReference>
<dbReference type="NCBIfam" id="TIGR01891">
    <property type="entry name" value="amidohydrolases"/>
    <property type="match status" value="1"/>
</dbReference>
<dbReference type="GO" id="GO:0019877">
    <property type="term" value="P:diaminopimelate biosynthetic process"/>
    <property type="evidence" value="ECO:0007669"/>
    <property type="project" value="UniProtKB-ARBA"/>
</dbReference>
<dbReference type="Pfam" id="PF07687">
    <property type="entry name" value="M20_dimer"/>
    <property type="match status" value="1"/>
</dbReference>
<evidence type="ECO:0000259" key="3">
    <source>
        <dbReference type="Pfam" id="PF07687"/>
    </source>
</evidence>
<organism evidence="4 5">
    <name type="scientific">Trinickia violacea</name>
    <dbReference type="NCBI Taxonomy" id="2571746"/>
    <lineage>
        <taxon>Bacteria</taxon>
        <taxon>Pseudomonadati</taxon>
        <taxon>Pseudomonadota</taxon>
        <taxon>Betaproteobacteria</taxon>
        <taxon>Burkholderiales</taxon>
        <taxon>Burkholderiaceae</taxon>
        <taxon>Trinickia</taxon>
    </lineage>
</organism>
<dbReference type="OrthoDB" id="8875216at2"/>
<dbReference type="GO" id="GO:0050118">
    <property type="term" value="F:N-acetyldiaminopimelate deacetylase activity"/>
    <property type="evidence" value="ECO:0007669"/>
    <property type="project" value="UniProtKB-ARBA"/>
</dbReference>